<sequence length="208" mass="21294">MRAVFSHRIIRAVILAAAVSAFAGQLQTVVLVLFFVRDLHLSPGLVGAAIAVSGVAGVLGATMATWFTRRVGPGPAFITGMLLASTAGLVVASAAGPLPLSFSILLLAQVLRGIGPSIYGINQQTFRQAMIAPALLSRANATWRFLAYGGQSLGALAGGMLGSVLGLRATLIVSSCVMLAGTSTAVVSPLRSLRELPAQQVLDEKSAA</sequence>
<dbReference type="EMBL" id="SUMC01000034">
    <property type="protein sequence ID" value="TKA08120.1"/>
    <property type="molecule type" value="Genomic_DNA"/>
</dbReference>
<dbReference type="SUPFAM" id="SSF103473">
    <property type="entry name" value="MFS general substrate transporter"/>
    <property type="match status" value="1"/>
</dbReference>
<dbReference type="InterPro" id="IPR036259">
    <property type="entry name" value="MFS_trans_sf"/>
</dbReference>
<dbReference type="GO" id="GO:0022857">
    <property type="term" value="F:transmembrane transporter activity"/>
    <property type="evidence" value="ECO:0007669"/>
    <property type="project" value="InterPro"/>
</dbReference>
<organism evidence="8 9">
    <name type="scientific">Actinacidiphila oryziradicis</name>
    <dbReference type="NCBI Taxonomy" id="2571141"/>
    <lineage>
        <taxon>Bacteria</taxon>
        <taxon>Bacillati</taxon>
        <taxon>Actinomycetota</taxon>
        <taxon>Actinomycetes</taxon>
        <taxon>Kitasatosporales</taxon>
        <taxon>Streptomycetaceae</taxon>
        <taxon>Actinacidiphila</taxon>
    </lineage>
</organism>
<accession>A0A4U0SEZ8</accession>
<name>A0A4U0SEZ8_9ACTN</name>
<protein>
    <submittedName>
        <fullName evidence="8">MFS transporter</fullName>
    </submittedName>
</protein>
<dbReference type="Proteomes" id="UP000305778">
    <property type="component" value="Unassembled WGS sequence"/>
</dbReference>
<evidence type="ECO:0000313" key="8">
    <source>
        <dbReference type="EMBL" id="TKA08120.1"/>
    </source>
</evidence>
<dbReference type="PROSITE" id="PS50850">
    <property type="entry name" value="MFS"/>
    <property type="match status" value="1"/>
</dbReference>
<feature type="transmembrane region" description="Helical" evidence="6">
    <location>
        <begin position="143"/>
        <end position="165"/>
    </location>
</feature>
<gene>
    <name evidence="8" type="ORF">FCI23_29990</name>
</gene>
<evidence type="ECO:0000256" key="3">
    <source>
        <dbReference type="ARBA" id="ARBA00022692"/>
    </source>
</evidence>
<dbReference type="Pfam" id="PF07690">
    <property type="entry name" value="MFS_1"/>
    <property type="match status" value="1"/>
</dbReference>
<dbReference type="AlphaFoldDB" id="A0A4U0SEZ8"/>
<dbReference type="InterPro" id="IPR011701">
    <property type="entry name" value="MFS"/>
</dbReference>
<evidence type="ECO:0000256" key="5">
    <source>
        <dbReference type="ARBA" id="ARBA00023136"/>
    </source>
</evidence>
<keyword evidence="5 6" id="KW-0472">Membrane</keyword>
<dbReference type="PANTHER" id="PTHR23513">
    <property type="entry name" value="INTEGRAL MEMBRANE EFFLUX PROTEIN-RELATED"/>
    <property type="match status" value="1"/>
</dbReference>
<keyword evidence="3 6" id="KW-0812">Transmembrane</keyword>
<dbReference type="PANTHER" id="PTHR23513:SF6">
    <property type="entry name" value="MAJOR FACILITATOR SUPERFAMILY ASSOCIATED DOMAIN-CONTAINING PROTEIN"/>
    <property type="match status" value="1"/>
</dbReference>
<keyword evidence="4 6" id="KW-1133">Transmembrane helix</keyword>
<reference evidence="8 9" key="1">
    <citation type="submission" date="2019-04" db="EMBL/GenBank/DDBJ databases">
        <title>Streptomyces oryziradicis sp. nov., a novel actinomycete isolated from rhizosphere soil of rice (Oryza sativa L.).</title>
        <authorList>
            <person name="Li C."/>
        </authorList>
    </citation>
    <scope>NUCLEOTIDE SEQUENCE [LARGE SCALE GENOMIC DNA]</scope>
    <source>
        <strain evidence="8 9">NEAU-C40</strain>
    </source>
</reference>
<feature type="transmembrane region" description="Helical" evidence="6">
    <location>
        <begin position="42"/>
        <end position="64"/>
    </location>
</feature>
<dbReference type="InterPro" id="IPR020846">
    <property type="entry name" value="MFS_dom"/>
</dbReference>
<feature type="transmembrane region" description="Helical" evidence="6">
    <location>
        <begin position="12"/>
        <end position="36"/>
    </location>
</feature>
<dbReference type="OrthoDB" id="9815525at2"/>
<dbReference type="Gene3D" id="1.20.1250.20">
    <property type="entry name" value="MFS general substrate transporter like domains"/>
    <property type="match status" value="1"/>
</dbReference>
<keyword evidence="2" id="KW-1003">Cell membrane</keyword>
<evidence type="ECO:0000313" key="9">
    <source>
        <dbReference type="Proteomes" id="UP000305778"/>
    </source>
</evidence>
<proteinExistence type="predicted"/>
<evidence type="ECO:0000256" key="2">
    <source>
        <dbReference type="ARBA" id="ARBA00022475"/>
    </source>
</evidence>
<feature type="transmembrane region" description="Helical" evidence="6">
    <location>
        <begin position="76"/>
        <end position="96"/>
    </location>
</feature>
<evidence type="ECO:0000256" key="6">
    <source>
        <dbReference type="SAM" id="Phobius"/>
    </source>
</evidence>
<dbReference type="GO" id="GO:0005886">
    <property type="term" value="C:plasma membrane"/>
    <property type="evidence" value="ECO:0007669"/>
    <property type="project" value="UniProtKB-SubCell"/>
</dbReference>
<feature type="domain" description="Major facilitator superfamily (MFS) profile" evidence="7">
    <location>
        <begin position="9"/>
        <end position="208"/>
    </location>
</feature>
<keyword evidence="9" id="KW-1185">Reference proteome</keyword>
<comment type="caution">
    <text evidence="8">The sequence shown here is derived from an EMBL/GenBank/DDBJ whole genome shotgun (WGS) entry which is preliminary data.</text>
</comment>
<evidence type="ECO:0000256" key="1">
    <source>
        <dbReference type="ARBA" id="ARBA00004651"/>
    </source>
</evidence>
<comment type="subcellular location">
    <subcellularLocation>
        <location evidence="1">Cell membrane</location>
        <topology evidence="1">Multi-pass membrane protein</topology>
    </subcellularLocation>
</comment>
<evidence type="ECO:0000259" key="7">
    <source>
        <dbReference type="PROSITE" id="PS50850"/>
    </source>
</evidence>
<evidence type="ECO:0000256" key="4">
    <source>
        <dbReference type="ARBA" id="ARBA00022989"/>
    </source>
</evidence>